<keyword evidence="4" id="KW-1185">Reference proteome</keyword>
<evidence type="ECO:0000313" key="4">
    <source>
        <dbReference type="Proteomes" id="UP000244906"/>
    </source>
</evidence>
<dbReference type="GO" id="GO:0005829">
    <property type="term" value="C:cytosol"/>
    <property type="evidence" value="ECO:0007669"/>
    <property type="project" value="TreeGrafter"/>
</dbReference>
<dbReference type="InterPro" id="IPR000614">
    <property type="entry name" value="FRMsr_CS"/>
</dbReference>
<evidence type="ECO:0000259" key="2">
    <source>
        <dbReference type="SMART" id="SM00065"/>
    </source>
</evidence>
<dbReference type="PANTHER" id="PTHR21021:SF15">
    <property type="entry name" value="FREE METHIONINE-R-SULFOXIDE REDUCTASE"/>
    <property type="match status" value="1"/>
</dbReference>
<dbReference type="InterPro" id="IPR051330">
    <property type="entry name" value="Phosphatase_reg/MetRdx"/>
</dbReference>
<reference evidence="3 4" key="1">
    <citation type="submission" date="2018-04" db="EMBL/GenBank/DDBJ databases">
        <title>Thalassorhabdus spongiae gen. nov., sp. nov., isolated from a marine sponge in South-West Iceland.</title>
        <authorList>
            <person name="Knobloch S."/>
            <person name="Daussin A."/>
            <person name="Johannsson R."/>
            <person name="Marteinsson V.T."/>
        </authorList>
    </citation>
    <scope>NUCLEOTIDE SEQUENCE [LARGE SCALE GENOMIC DNA]</scope>
    <source>
        <strain evidence="3 4">Hp12</strain>
    </source>
</reference>
<dbReference type="GO" id="GO:0033745">
    <property type="term" value="F:L-methionine-(R)-S-oxide reductase activity"/>
    <property type="evidence" value="ECO:0007669"/>
    <property type="project" value="TreeGrafter"/>
</dbReference>
<dbReference type="SUPFAM" id="SSF55781">
    <property type="entry name" value="GAF domain-like"/>
    <property type="match status" value="1"/>
</dbReference>
<evidence type="ECO:0000256" key="1">
    <source>
        <dbReference type="ARBA" id="ARBA00038454"/>
    </source>
</evidence>
<dbReference type="Proteomes" id="UP000244906">
    <property type="component" value="Unassembled WGS sequence"/>
</dbReference>
<name>A0A2V1H5L4_9GAMM</name>
<dbReference type="Gene3D" id="3.30.450.40">
    <property type="match status" value="1"/>
</dbReference>
<dbReference type="FunFam" id="3.30.450.40:FF:000008">
    <property type="entry name" value="GAF domain-containing proteins"/>
    <property type="match status" value="1"/>
</dbReference>
<dbReference type="EMBL" id="QDDL01000001">
    <property type="protein sequence ID" value="PVZ72548.1"/>
    <property type="molecule type" value="Genomic_DNA"/>
</dbReference>
<sequence length="168" mass="18565">MFLEKPLSEEINYSDLQTMLKGLLSGHRDFLINSSQLTAFLFDQLPNLNWAGFYWMRDQQLLLGQFQGKPACVEIPIGKGVCGTCAETRQIQMIEDVHAFPGHIACDAASNSELVVPVIVDDQLLGVLDLDSPNIGRFNQQDAEGIAGLLDIYLQATQVDQIKSIALN</sequence>
<organism evidence="3 4">
    <name type="scientific">Pelagibaculum spongiae</name>
    <dbReference type="NCBI Taxonomy" id="2080658"/>
    <lineage>
        <taxon>Bacteria</taxon>
        <taxon>Pseudomonadati</taxon>
        <taxon>Pseudomonadota</taxon>
        <taxon>Gammaproteobacteria</taxon>
        <taxon>Oceanospirillales</taxon>
        <taxon>Pelagibaculum</taxon>
    </lineage>
</organism>
<dbReference type="PROSITE" id="PS01320">
    <property type="entry name" value="UPF0067"/>
    <property type="match status" value="1"/>
</dbReference>
<dbReference type="AlphaFoldDB" id="A0A2V1H5L4"/>
<dbReference type="Pfam" id="PF13185">
    <property type="entry name" value="GAF_2"/>
    <property type="match status" value="1"/>
</dbReference>
<dbReference type="InterPro" id="IPR029016">
    <property type="entry name" value="GAF-like_dom_sf"/>
</dbReference>
<feature type="domain" description="GAF" evidence="2">
    <location>
        <begin position="15"/>
        <end position="164"/>
    </location>
</feature>
<dbReference type="OrthoDB" id="9796252at2"/>
<dbReference type="SMART" id="SM00065">
    <property type="entry name" value="GAF"/>
    <property type="match status" value="1"/>
</dbReference>
<gene>
    <name evidence="3" type="ORF">DC094_00010</name>
</gene>
<comment type="caution">
    <text evidence="3">The sequence shown here is derived from an EMBL/GenBank/DDBJ whole genome shotgun (WGS) entry which is preliminary data.</text>
</comment>
<proteinExistence type="inferred from homology"/>
<accession>A0A2V1H5L4</accession>
<protein>
    <submittedName>
        <fullName evidence="3">GAF domain-containing protein</fullName>
    </submittedName>
</protein>
<dbReference type="InterPro" id="IPR003018">
    <property type="entry name" value="GAF"/>
</dbReference>
<comment type="similarity">
    <text evidence="1">Belongs to the free Met sulfoxide reductase family.</text>
</comment>
<evidence type="ECO:0000313" key="3">
    <source>
        <dbReference type="EMBL" id="PVZ72548.1"/>
    </source>
</evidence>
<dbReference type="PANTHER" id="PTHR21021">
    <property type="entry name" value="GAF/PUTATIVE CYTOSKELETAL PROTEIN"/>
    <property type="match status" value="1"/>
</dbReference>